<feature type="region of interest" description="Disordered" evidence="1">
    <location>
        <begin position="28"/>
        <end position="47"/>
    </location>
</feature>
<dbReference type="EMBL" id="JACTNZ010000005">
    <property type="protein sequence ID" value="KAG5549094.1"/>
    <property type="molecule type" value="Genomic_DNA"/>
</dbReference>
<keyword evidence="3" id="KW-1185">Reference proteome</keyword>
<evidence type="ECO:0000313" key="2">
    <source>
        <dbReference type="EMBL" id="KAG5549094.1"/>
    </source>
</evidence>
<evidence type="ECO:0000313" key="3">
    <source>
        <dbReference type="Proteomes" id="UP000823749"/>
    </source>
</evidence>
<gene>
    <name evidence="2" type="ORF">RHGRI_014461</name>
</gene>
<organism evidence="2 3">
    <name type="scientific">Rhododendron griersonianum</name>
    <dbReference type="NCBI Taxonomy" id="479676"/>
    <lineage>
        <taxon>Eukaryota</taxon>
        <taxon>Viridiplantae</taxon>
        <taxon>Streptophyta</taxon>
        <taxon>Embryophyta</taxon>
        <taxon>Tracheophyta</taxon>
        <taxon>Spermatophyta</taxon>
        <taxon>Magnoliopsida</taxon>
        <taxon>eudicotyledons</taxon>
        <taxon>Gunneridae</taxon>
        <taxon>Pentapetalae</taxon>
        <taxon>asterids</taxon>
        <taxon>Ericales</taxon>
        <taxon>Ericaceae</taxon>
        <taxon>Ericoideae</taxon>
        <taxon>Rhodoreae</taxon>
        <taxon>Rhododendron</taxon>
    </lineage>
</organism>
<proteinExistence type="predicted"/>
<name>A0AAV6K9S2_9ERIC</name>
<accession>A0AAV6K9S2</accession>
<comment type="caution">
    <text evidence="2">The sequence shown here is derived from an EMBL/GenBank/DDBJ whole genome shotgun (WGS) entry which is preliminary data.</text>
</comment>
<protein>
    <submittedName>
        <fullName evidence="2">Uncharacterized protein</fullName>
    </submittedName>
</protein>
<reference evidence="2" key="1">
    <citation type="submission" date="2020-08" db="EMBL/GenBank/DDBJ databases">
        <title>Plant Genome Project.</title>
        <authorList>
            <person name="Zhang R.-G."/>
        </authorList>
    </citation>
    <scope>NUCLEOTIDE SEQUENCE</scope>
    <source>
        <strain evidence="2">WSP0</strain>
        <tissue evidence="2">Leaf</tissue>
    </source>
</reference>
<dbReference type="AlphaFoldDB" id="A0AAV6K9S2"/>
<dbReference type="Proteomes" id="UP000823749">
    <property type="component" value="Chromosome 5"/>
</dbReference>
<sequence length="81" mass="9144">MCEMPKSKTEPFKEIANTSMEKEVAAESFGSLGGAQAKSRMEPKWEGDDELWGAEDQVMWATEDLWAPEMEVNHLTRSGKH</sequence>
<evidence type="ECO:0000256" key="1">
    <source>
        <dbReference type="SAM" id="MobiDB-lite"/>
    </source>
</evidence>